<comment type="caution">
    <text evidence="1">The sequence shown here is derived from an EMBL/GenBank/DDBJ whole genome shotgun (WGS) entry which is preliminary data.</text>
</comment>
<dbReference type="SUPFAM" id="SSF75304">
    <property type="entry name" value="Amidase signature (AS) enzymes"/>
    <property type="match status" value="1"/>
</dbReference>
<proteinExistence type="predicted"/>
<dbReference type="AlphaFoldDB" id="A0AAD4UYN0"/>
<accession>A0AAD4UYN0</accession>
<gene>
    <name evidence="1" type="ORF">L3X38_044224</name>
</gene>
<dbReference type="InterPro" id="IPR036928">
    <property type="entry name" value="AS_sf"/>
</dbReference>
<reference evidence="1 2" key="1">
    <citation type="journal article" date="2022" name="G3 (Bethesda)">
        <title>Whole-genome sequence and methylome profiling of the almond [Prunus dulcis (Mill.) D.A. Webb] cultivar 'Nonpareil'.</title>
        <authorList>
            <person name="D'Amico-Willman K.M."/>
            <person name="Ouma W.Z."/>
            <person name="Meulia T."/>
            <person name="Sideli G.M."/>
            <person name="Gradziel T.M."/>
            <person name="Fresnedo-Ramirez J."/>
        </authorList>
    </citation>
    <scope>NUCLEOTIDE SEQUENCE [LARGE SCALE GENOMIC DNA]</scope>
    <source>
        <strain evidence="1">Clone GOH B32 T37-40</strain>
    </source>
</reference>
<evidence type="ECO:0000313" key="1">
    <source>
        <dbReference type="EMBL" id="KAI5315048.1"/>
    </source>
</evidence>
<dbReference type="PANTHER" id="PTHR42678">
    <property type="entry name" value="AMIDASE"/>
    <property type="match status" value="1"/>
</dbReference>
<keyword evidence="2" id="KW-1185">Reference proteome</keyword>
<name>A0AAD4UYN0_PRUDU</name>
<sequence length="139" mass="14734">MQEKVKEYGQGRLLEAEATNGIGNAEKAALVNLAKLSKNGFEKLVTKKRLDAVVAPSAAVSTLLAIAGSPGVVVPAGYTKDGVPFGISFGGLRGSEPKLIEIAYGFEQATKIRKPPSLKKFQDLEPHFIGVLKQMGVLL</sequence>
<dbReference type="Gene3D" id="3.90.1300.10">
    <property type="entry name" value="Amidase signature (AS) domain"/>
    <property type="match status" value="1"/>
</dbReference>
<organism evidence="1 2">
    <name type="scientific">Prunus dulcis</name>
    <name type="common">Almond</name>
    <name type="synonym">Amygdalus dulcis</name>
    <dbReference type="NCBI Taxonomy" id="3755"/>
    <lineage>
        <taxon>Eukaryota</taxon>
        <taxon>Viridiplantae</taxon>
        <taxon>Streptophyta</taxon>
        <taxon>Embryophyta</taxon>
        <taxon>Tracheophyta</taxon>
        <taxon>Spermatophyta</taxon>
        <taxon>Magnoliopsida</taxon>
        <taxon>eudicotyledons</taxon>
        <taxon>Gunneridae</taxon>
        <taxon>Pentapetalae</taxon>
        <taxon>rosids</taxon>
        <taxon>fabids</taxon>
        <taxon>Rosales</taxon>
        <taxon>Rosaceae</taxon>
        <taxon>Amygdaloideae</taxon>
        <taxon>Amygdaleae</taxon>
        <taxon>Prunus</taxon>
    </lineage>
</organism>
<dbReference type="Proteomes" id="UP001054821">
    <property type="component" value="Chromosome 8"/>
</dbReference>
<dbReference type="EMBL" id="JAJFAZ020000008">
    <property type="protein sequence ID" value="KAI5315048.1"/>
    <property type="molecule type" value="Genomic_DNA"/>
</dbReference>
<evidence type="ECO:0008006" key="3">
    <source>
        <dbReference type="Google" id="ProtNLM"/>
    </source>
</evidence>
<protein>
    <recommendedName>
        <fullName evidence="3">Amidase domain-containing protein</fullName>
    </recommendedName>
</protein>
<dbReference type="PANTHER" id="PTHR42678:SF36">
    <property type="entry name" value="C869.01-LIKE PROTEIN, PUTATIVE-RELATED"/>
    <property type="match status" value="1"/>
</dbReference>
<evidence type="ECO:0000313" key="2">
    <source>
        <dbReference type="Proteomes" id="UP001054821"/>
    </source>
</evidence>